<dbReference type="Proteomes" id="UP000316726">
    <property type="component" value="Chromosome 14"/>
</dbReference>
<dbReference type="PANTHER" id="PTHR12358">
    <property type="entry name" value="SPHINGOSINE KINASE"/>
    <property type="match status" value="1"/>
</dbReference>
<dbReference type="EMBL" id="HBHL01002163">
    <property type="protein sequence ID" value="CAD9712396.1"/>
    <property type="molecule type" value="Transcribed_RNA"/>
</dbReference>
<feature type="domain" description="DAGKc" evidence="1">
    <location>
        <begin position="141"/>
        <end position="279"/>
    </location>
</feature>
<dbReference type="GO" id="GO:0005737">
    <property type="term" value="C:cytoplasm"/>
    <property type="evidence" value="ECO:0007669"/>
    <property type="project" value="TreeGrafter"/>
</dbReference>
<reference evidence="3 4" key="1">
    <citation type="submission" date="2018-07" db="EMBL/GenBank/DDBJ databases">
        <title>The complete nuclear genome of the prasinophyte Chloropicon primus (CCMP1205).</title>
        <authorList>
            <person name="Pombert J.-F."/>
            <person name="Otis C."/>
            <person name="Turmel M."/>
            <person name="Lemieux C."/>
        </authorList>
    </citation>
    <scope>NUCLEOTIDE SEQUENCE [LARGE SCALE GENOMIC DNA]</scope>
    <source>
        <strain evidence="3 4">CCMP1205</strain>
    </source>
</reference>
<sequence length="493" mass="52852">MSSPGGSSFEVSRKGGVSGCLDVDVEQGRCIWRPHGSEDEAFLGSSSTTSSARGCFGCFTWEGALSLPTSIDGADLVGALACSSEGTTKHPSFRILYTTEVLAGRGRTRRRLLRTEPFVCGSTGQLEECLRQVRRVAGHSEGRKRIMVLVNPVSGKGKGLKILRKTIVPMLEASGIPFDVKCTEKAGDGKALGRGIDLEAYDTLVVSGGDGTLHEVMQGLFGREEASEKAGKVALAVLPTGSGNGFAASIDVVDAVTGLWFVLKNKRSPMDVVSVLQEAGTRGIHREFMCLSTTFGFIANLDLDTEYLRCLGQARFTLGAMYEILRGKTTEAAVAYVPKGSEAPPCDEDSSRIACLFLDGIKGMFEPSFALDDLPPPWKKMEREDFQFFVLANVPCLSMGDRVAPTVSASSGSLALVSTHKSSRLENIDLFEAVDNGTTHESPTASYKEVVAFAIDPKGGKLQFSLDGERIPVSRVYGELHKGLGTFINNYNS</sequence>
<dbReference type="AlphaFoldDB" id="A0A5B8MZ90"/>
<evidence type="ECO:0000313" key="4">
    <source>
        <dbReference type="Proteomes" id="UP000316726"/>
    </source>
</evidence>
<dbReference type="STRING" id="1764295.A0A5B8MZ90"/>
<evidence type="ECO:0000259" key="1">
    <source>
        <dbReference type="PROSITE" id="PS50146"/>
    </source>
</evidence>
<dbReference type="InterPro" id="IPR050187">
    <property type="entry name" value="Lipid_Phosphate_FormReg"/>
</dbReference>
<reference evidence="2" key="2">
    <citation type="submission" date="2021-01" db="EMBL/GenBank/DDBJ databases">
        <authorList>
            <person name="Corre E."/>
            <person name="Pelletier E."/>
            <person name="Niang G."/>
            <person name="Scheremetjew M."/>
            <person name="Finn R."/>
            <person name="Kale V."/>
            <person name="Holt S."/>
            <person name="Cochrane G."/>
            <person name="Meng A."/>
            <person name="Brown T."/>
            <person name="Cohen L."/>
        </authorList>
    </citation>
    <scope>NUCLEOTIDE SEQUENCE</scope>
    <source>
        <strain evidence="2">CCMP1205</strain>
    </source>
</reference>
<dbReference type="OrthoDB" id="3853857at2759"/>
<dbReference type="InterPro" id="IPR016064">
    <property type="entry name" value="NAD/diacylglycerol_kinase_sf"/>
</dbReference>
<dbReference type="Gene3D" id="2.60.200.40">
    <property type="match status" value="1"/>
</dbReference>
<dbReference type="InterPro" id="IPR001206">
    <property type="entry name" value="Diacylglycerol_kinase_cat_dom"/>
</dbReference>
<dbReference type="PANTHER" id="PTHR12358:SF31">
    <property type="entry name" value="ACYLGLYCEROL KINASE, MITOCHONDRIAL"/>
    <property type="match status" value="1"/>
</dbReference>
<dbReference type="Gene3D" id="3.40.50.10330">
    <property type="entry name" value="Probable inorganic polyphosphate/atp-NAD kinase, domain 1"/>
    <property type="match status" value="1"/>
</dbReference>
<dbReference type="Pfam" id="PF00781">
    <property type="entry name" value="DAGK_cat"/>
    <property type="match status" value="1"/>
</dbReference>
<dbReference type="SUPFAM" id="SSF111331">
    <property type="entry name" value="NAD kinase/diacylglycerol kinase-like"/>
    <property type="match status" value="1"/>
</dbReference>
<protein>
    <submittedName>
        <fullName evidence="3">Diacylglycerol kinase</fullName>
    </submittedName>
</protein>
<evidence type="ECO:0000313" key="2">
    <source>
        <dbReference type="EMBL" id="CAD9712396.1"/>
    </source>
</evidence>
<dbReference type="EMBL" id="CP031047">
    <property type="protein sequence ID" value="QDZ24724.1"/>
    <property type="molecule type" value="Genomic_DNA"/>
</dbReference>
<evidence type="ECO:0000313" key="3">
    <source>
        <dbReference type="EMBL" id="QDZ24724.1"/>
    </source>
</evidence>
<gene>
    <name evidence="3" type="ORF">A3770_14p72420</name>
    <name evidence="2" type="ORF">CPRI1469_LOCUS1237</name>
</gene>
<dbReference type="SMART" id="SM00046">
    <property type="entry name" value="DAGKc"/>
    <property type="match status" value="1"/>
</dbReference>
<dbReference type="PROSITE" id="PS50146">
    <property type="entry name" value="DAGK"/>
    <property type="match status" value="1"/>
</dbReference>
<proteinExistence type="predicted"/>
<dbReference type="GO" id="GO:0001727">
    <property type="term" value="F:lipid kinase activity"/>
    <property type="evidence" value="ECO:0007669"/>
    <property type="project" value="TreeGrafter"/>
</dbReference>
<dbReference type="GO" id="GO:0016020">
    <property type="term" value="C:membrane"/>
    <property type="evidence" value="ECO:0007669"/>
    <property type="project" value="TreeGrafter"/>
</dbReference>
<accession>A0A5B8MZ90</accession>
<dbReference type="InterPro" id="IPR017438">
    <property type="entry name" value="ATP-NAD_kinase_N"/>
</dbReference>
<keyword evidence="3" id="KW-0808">Transferase</keyword>
<dbReference type="GO" id="GO:0046512">
    <property type="term" value="P:sphingosine biosynthetic process"/>
    <property type="evidence" value="ECO:0007669"/>
    <property type="project" value="TreeGrafter"/>
</dbReference>
<name>A0A5B8MZ90_9CHLO</name>
<organism evidence="3 4">
    <name type="scientific">Chloropicon primus</name>
    <dbReference type="NCBI Taxonomy" id="1764295"/>
    <lineage>
        <taxon>Eukaryota</taxon>
        <taxon>Viridiplantae</taxon>
        <taxon>Chlorophyta</taxon>
        <taxon>Chloropicophyceae</taxon>
        <taxon>Chloropicales</taxon>
        <taxon>Chloropicaceae</taxon>
        <taxon>Chloropicon</taxon>
    </lineage>
</organism>
<keyword evidence="3" id="KW-0418">Kinase</keyword>
<dbReference type="GO" id="GO:0016773">
    <property type="term" value="F:phosphotransferase activity, alcohol group as acceptor"/>
    <property type="evidence" value="ECO:0007669"/>
    <property type="project" value="UniProtKB-ARBA"/>
</dbReference>
<keyword evidence="4" id="KW-1185">Reference proteome</keyword>